<gene>
    <name evidence="1" type="ORF">A5810_003121</name>
</gene>
<protein>
    <submittedName>
        <fullName evidence="1">Uncharacterized protein</fullName>
    </submittedName>
</protein>
<dbReference type="AlphaFoldDB" id="A0A242ARR6"/>
<evidence type="ECO:0000313" key="2">
    <source>
        <dbReference type="Proteomes" id="UP000194885"/>
    </source>
</evidence>
<organism evidence="1 2">
    <name type="scientific">Enterococcus faecium</name>
    <name type="common">Streptococcus faecium</name>
    <dbReference type="NCBI Taxonomy" id="1352"/>
    <lineage>
        <taxon>Bacteria</taxon>
        <taxon>Bacillati</taxon>
        <taxon>Bacillota</taxon>
        <taxon>Bacilli</taxon>
        <taxon>Lactobacillales</taxon>
        <taxon>Enterococcaceae</taxon>
        <taxon>Enterococcus</taxon>
    </lineage>
</organism>
<comment type="caution">
    <text evidence="1">The sequence shown here is derived from an EMBL/GenBank/DDBJ whole genome shotgun (WGS) entry which is preliminary data.</text>
</comment>
<name>A0A242ARR6_ENTFC</name>
<evidence type="ECO:0000313" key="1">
    <source>
        <dbReference type="EMBL" id="OTN83667.1"/>
    </source>
</evidence>
<dbReference type="Proteomes" id="UP000194885">
    <property type="component" value="Unassembled WGS sequence"/>
</dbReference>
<sequence>MTFYLKKISNKLTNYDSHNLCQSEVKQLLNMDIPYFYVYVSDINVKDTDNIWKLKKSSLSDTIEKLERFDLDTMDEQLDLVEFSIKTPNALYSTELQESYKIFQNSNLNHIIPRLKA</sequence>
<reference evidence="1 2" key="1">
    <citation type="submission" date="2017-05" db="EMBL/GenBank/DDBJ databases">
        <title>The Genome Sequence of Enterococcus faecium 7H8_DIV0219.</title>
        <authorList>
            <consortium name="The Broad Institute Genomics Platform"/>
            <consortium name="The Broad Institute Genomic Center for Infectious Diseases"/>
            <person name="Earl A."/>
            <person name="Manson A."/>
            <person name="Schwartman J."/>
            <person name="Gilmore M."/>
            <person name="Abouelleil A."/>
            <person name="Cao P."/>
            <person name="Chapman S."/>
            <person name="Cusick C."/>
            <person name="Shea T."/>
            <person name="Young S."/>
            <person name="Neafsey D."/>
            <person name="Nusbaum C."/>
            <person name="Birren B."/>
        </authorList>
    </citation>
    <scope>NUCLEOTIDE SEQUENCE [LARGE SCALE GENOMIC DNA]</scope>
    <source>
        <strain evidence="1 2">7H8_DIV0219</strain>
    </source>
</reference>
<accession>A0A242ARR6</accession>
<dbReference type="EMBL" id="NGKW01000026">
    <property type="protein sequence ID" value="OTN83667.1"/>
    <property type="molecule type" value="Genomic_DNA"/>
</dbReference>
<proteinExistence type="predicted"/>